<evidence type="ECO:0000256" key="5">
    <source>
        <dbReference type="ARBA" id="ARBA00022617"/>
    </source>
</evidence>
<dbReference type="CDD" id="cd11065">
    <property type="entry name" value="CYP64-like"/>
    <property type="match status" value="1"/>
</dbReference>
<evidence type="ECO:0000256" key="1">
    <source>
        <dbReference type="ARBA" id="ARBA00001971"/>
    </source>
</evidence>
<proteinExistence type="inferred from homology"/>
<evidence type="ECO:0000256" key="3">
    <source>
        <dbReference type="ARBA" id="ARBA00005179"/>
    </source>
</evidence>
<dbReference type="OrthoDB" id="1055148at2759"/>
<keyword evidence="7 13" id="KW-0479">Metal-binding</keyword>
<dbReference type="PRINTS" id="PR00463">
    <property type="entry name" value="EP450I"/>
</dbReference>
<dbReference type="Pfam" id="PF00067">
    <property type="entry name" value="p450"/>
    <property type="match status" value="1"/>
</dbReference>
<evidence type="ECO:0000256" key="14">
    <source>
        <dbReference type="RuleBase" id="RU000461"/>
    </source>
</evidence>
<evidence type="ECO:0000256" key="2">
    <source>
        <dbReference type="ARBA" id="ARBA00004370"/>
    </source>
</evidence>
<dbReference type="PRINTS" id="PR00385">
    <property type="entry name" value="P450"/>
</dbReference>
<feature type="signal peptide" evidence="15">
    <location>
        <begin position="1"/>
        <end position="23"/>
    </location>
</feature>
<comment type="similarity">
    <text evidence="4 14">Belongs to the cytochrome P450 family.</text>
</comment>
<sequence length="520" mass="58494">MIPVIFALTIIILTALFPHWIAAGRRAPLPPGPRRRPFIGNLPDFPRSRPWETFWKWCNEYGDAIFIDLPFKPIIVLGSAKAAMELLDGKSHIYSDRPYSTMMDMLSWGWGVSVLPYGSQWRTYRRYFHDHFNHSVMPRYHAIELQNTRILLTKILLRPESTREHIRCLPGFSIIQAAYGTQDDRATAEYVALADRALLSAREAIVPGAFIAELVPLLKYIPAWLPGGSAQRFAEKHKYDVIEMRDKPFADVQAVVAAGRAIPSVAYNLMAQMQEENQGLDLSEEQVRTARDVAGIAYAGAADTTTASAESFVLAMAMFPEAQQKAQAELDAVVGPSRLPDFNDLPELVYLRAVVLELLRWMPTVPLGLPHFIKQEDRYRGHRIPRGSIVIANVWAMLRNSEDYPEPEKFKPERFIGDDGKIDPSVPDPISIAFGFGRRVCPGMDFALSLLSIYAASMLHVFEMKAGVEETGQPLVLTAATTDDGFSHPLTFPRHVQPRSSPQAEQLVREIMFEQEHISL</sequence>
<keyword evidence="17" id="KW-1185">Reference proteome</keyword>
<evidence type="ECO:0000256" key="9">
    <source>
        <dbReference type="ARBA" id="ARBA00023002"/>
    </source>
</evidence>
<dbReference type="GO" id="GO:0005506">
    <property type="term" value="F:iron ion binding"/>
    <property type="evidence" value="ECO:0007669"/>
    <property type="project" value="InterPro"/>
</dbReference>
<dbReference type="EMBL" id="RWJN01000059">
    <property type="protein sequence ID" value="TCD68726.1"/>
    <property type="molecule type" value="Genomic_DNA"/>
</dbReference>
<evidence type="ECO:0000256" key="13">
    <source>
        <dbReference type="PIRSR" id="PIRSR602401-1"/>
    </source>
</evidence>
<gene>
    <name evidence="16" type="ORF">EIP91_010010</name>
</gene>
<keyword evidence="8" id="KW-1133">Transmembrane helix</keyword>
<dbReference type="Gene3D" id="1.10.630.10">
    <property type="entry name" value="Cytochrome P450"/>
    <property type="match status" value="1"/>
</dbReference>
<dbReference type="SUPFAM" id="SSF48264">
    <property type="entry name" value="Cytochrome P450"/>
    <property type="match status" value="1"/>
</dbReference>
<dbReference type="GO" id="GO:0004497">
    <property type="term" value="F:monooxygenase activity"/>
    <property type="evidence" value="ECO:0007669"/>
    <property type="project" value="UniProtKB-KW"/>
</dbReference>
<dbReference type="InterPro" id="IPR002401">
    <property type="entry name" value="Cyt_P450_E_grp-I"/>
</dbReference>
<dbReference type="GO" id="GO:0016705">
    <property type="term" value="F:oxidoreductase activity, acting on paired donors, with incorporation or reduction of molecular oxygen"/>
    <property type="evidence" value="ECO:0007669"/>
    <property type="project" value="InterPro"/>
</dbReference>
<dbReference type="PANTHER" id="PTHR46300:SF2">
    <property type="entry name" value="CYTOCHROME P450 MONOOXYGENASE ALNH-RELATED"/>
    <property type="match status" value="1"/>
</dbReference>
<reference evidence="16 17" key="1">
    <citation type="submission" date="2018-11" db="EMBL/GenBank/DDBJ databases">
        <title>Genome assembly of Steccherinum ochraceum LE-BIN_3174, the white-rot fungus of the Steccherinaceae family (The Residual Polyporoid clade, Polyporales, Basidiomycota).</title>
        <authorList>
            <person name="Fedorova T.V."/>
            <person name="Glazunova O.A."/>
            <person name="Landesman E.O."/>
            <person name="Moiseenko K.V."/>
            <person name="Psurtseva N.V."/>
            <person name="Savinova O.S."/>
            <person name="Shakhova N.V."/>
            <person name="Tyazhelova T.V."/>
            <person name="Vasina D.V."/>
        </authorList>
    </citation>
    <scope>NUCLEOTIDE SEQUENCE [LARGE SCALE GENOMIC DNA]</scope>
    <source>
        <strain evidence="16 17">LE-BIN_3174</strain>
    </source>
</reference>
<comment type="caution">
    <text evidence="16">The sequence shown here is derived from an EMBL/GenBank/DDBJ whole genome shotgun (WGS) entry which is preliminary data.</text>
</comment>
<dbReference type="Proteomes" id="UP000292702">
    <property type="component" value="Unassembled WGS sequence"/>
</dbReference>
<organism evidence="16 17">
    <name type="scientific">Steccherinum ochraceum</name>
    <dbReference type="NCBI Taxonomy" id="92696"/>
    <lineage>
        <taxon>Eukaryota</taxon>
        <taxon>Fungi</taxon>
        <taxon>Dikarya</taxon>
        <taxon>Basidiomycota</taxon>
        <taxon>Agaricomycotina</taxon>
        <taxon>Agaricomycetes</taxon>
        <taxon>Polyporales</taxon>
        <taxon>Steccherinaceae</taxon>
        <taxon>Steccherinum</taxon>
    </lineage>
</organism>
<evidence type="ECO:0000256" key="10">
    <source>
        <dbReference type="ARBA" id="ARBA00023004"/>
    </source>
</evidence>
<dbReference type="GO" id="GO:0016020">
    <property type="term" value="C:membrane"/>
    <property type="evidence" value="ECO:0007669"/>
    <property type="project" value="UniProtKB-SubCell"/>
</dbReference>
<evidence type="ECO:0000256" key="4">
    <source>
        <dbReference type="ARBA" id="ARBA00010617"/>
    </source>
</evidence>
<evidence type="ECO:0000256" key="12">
    <source>
        <dbReference type="ARBA" id="ARBA00023136"/>
    </source>
</evidence>
<dbReference type="InterPro" id="IPR036396">
    <property type="entry name" value="Cyt_P450_sf"/>
</dbReference>
<keyword evidence="12" id="KW-0472">Membrane</keyword>
<keyword evidence="5 13" id="KW-0349">Heme</keyword>
<evidence type="ECO:0000313" key="16">
    <source>
        <dbReference type="EMBL" id="TCD68726.1"/>
    </source>
</evidence>
<evidence type="ECO:0000256" key="8">
    <source>
        <dbReference type="ARBA" id="ARBA00022989"/>
    </source>
</evidence>
<comment type="pathway">
    <text evidence="3">Secondary metabolite biosynthesis.</text>
</comment>
<dbReference type="InterPro" id="IPR017972">
    <property type="entry name" value="Cyt_P450_CS"/>
</dbReference>
<keyword evidence="10 13" id="KW-0408">Iron</keyword>
<name>A0A4R0RM96_9APHY</name>
<evidence type="ECO:0008006" key="18">
    <source>
        <dbReference type="Google" id="ProtNLM"/>
    </source>
</evidence>
<dbReference type="PROSITE" id="PS00086">
    <property type="entry name" value="CYTOCHROME_P450"/>
    <property type="match status" value="1"/>
</dbReference>
<feature type="binding site" description="axial binding residue" evidence="13">
    <location>
        <position position="441"/>
    </location>
    <ligand>
        <name>heme</name>
        <dbReference type="ChEBI" id="CHEBI:30413"/>
    </ligand>
    <ligandPart>
        <name>Fe</name>
        <dbReference type="ChEBI" id="CHEBI:18248"/>
    </ligandPart>
</feature>
<keyword evidence="9 14" id="KW-0560">Oxidoreductase</keyword>
<dbReference type="AlphaFoldDB" id="A0A4R0RM96"/>
<dbReference type="InterPro" id="IPR001128">
    <property type="entry name" value="Cyt_P450"/>
</dbReference>
<evidence type="ECO:0000313" key="17">
    <source>
        <dbReference type="Proteomes" id="UP000292702"/>
    </source>
</evidence>
<keyword evidence="6" id="KW-0812">Transmembrane</keyword>
<evidence type="ECO:0000256" key="11">
    <source>
        <dbReference type="ARBA" id="ARBA00023033"/>
    </source>
</evidence>
<accession>A0A4R0RM96</accession>
<evidence type="ECO:0000256" key="7">
    <source>
        <dbReference type="ARBA" id="ARBA00022723"/>
    </source>
</evidence>
<evidence type="ECO:0000256" key="15">
    <source>
        <dbReference type="SAM" id="SignalP"/>
    </source>
</evidence>
<dbReference type="STRING" id="92696.A0A4R0RM96"/>
<dbReference type="PANTHER" id="PTHR46300">
    <property type="entry name" value="P450, PUTATIVE (EUROFUNG)-RELATED-RELATED"/>
    <property type="match status" value="1"/>
</dbReference>
<comment type="subcellular location">
    <subcellularLocation>
        <location evidence="2">Membrane</location>
    </subcellularLocation>
</comment>
<dbReference type="InterPro" id="IPR050364">
    <property type="entry name" value="Cytochrome_P450_fung"/>
</dbReference>
<keyword evidence="11 14" id="KW-0503">Monooxygenase</keyword>
<protein>
    <recommendedName>
        <fullName evidence="18">Cytochrome P450-dit2</fullName>
    </recommendedName>
</protein>
<dbReference type="GO" id="GO:0020037">
    <property type="term" value="F:heme binding"/>
    <property type="evidence" value="ECO:0007669"/>
    <property type="project" value="InterPro"/>
</dbReference>
<comment type="cofactor">
    <cofactor evidence="1 13">
        <name>heme</name>
        <dbReference type="ChEBI" id="CHEBI:30413"/>
    </cofactor>
</comment>
<keyword evidence="15" id="KW-0732">Signal</keyword>
<evidence type="ECO:0000256" key="6">
    <source>
        <dbReference type="ARBA" id="ARBA00022692"/>
    </source>
</evidence>
<feature type="chain" id="PRO_5020291859" description="Cytochrome P450-dit2" evidence="15">
    <location>
        <begin position="24"/>
        <end position="520"/>
    </location>
</feature>